<reference evidence="13" key="3">
    <citation type="journal article" date="2014" name="Nature">
        <title>Elephant shark genome provides unique insights into gnathostome evolution.</title>
        <authorList>
            <consortium name="International Elephant Shark Genome Sequencing Consortium"/>
            <person name="Venkatesh B."/>
            <person name="Lee A.P."/>
            <person name="Ravi V."/>
            <person name="Maurya A.K."/>
            <person name="Lian M.M."/>
            <person name="Swann J.B."/>
            <person name="Ohta Y."/>
            <person name="Flajnik M.F."/>
            <person name="Sutoh Y."/>
            <person name="Kasahara M."/>
            <person name="Hoon S."/>
            <person name="Gangu V."/>
            <person name="Roy S.W."/>
            <person name="Irimia M."/>
            <person name="Korzh V."/>
            <person name="Kondrychyn I."/>
            <person name="Lim Z.W."/>
            <person name="Tay B.H."/>
            <person name="Tohari S."/>
            <person name="Kong K.W."/>
            <person name="Ho S."/>
            <person name="Lorente-Galdos B."/>
            <person name="Quilez J."/>
            <person name="Marques-Bonet T."/>
            <person name="Raney B.J."/>
            <person name="Ingham P.W."/>
            <person name="Tay A."/>
            <person name="Hillier L.W."/>
            <person name="Minx P."/>
            <person name="Boehm T."/>
            <person name="Wilson R.K."/>
            <person name="Brenner S."/>
            <person name="Warren W.C."/>
        </authorList>
    </citation>
    <scope>NUCLEOTIDE SEQUENCE [LARGE SCALE GENOMIC DNA]</scope>
</reference>
<dbReference type="GO" id="GO:0030215">
    <property type="term" value="F:semaphorin receptor binding"/>
    <property type="evidence" value="ECO:0007669"/>
    <property type="project" value="InterPro"/>
</dbReference>
<keyword evidence="4" id="KW-0732">Signal</keyword>
<feature type="region of interest" description="Disordered" evidence="9">
    <location>
        <begin position="686"/>
        <end position="721"/>
    </location>
</feature>
<dbReference type="PROSITE" id="PS51004">
    <property type="entry name" value="SEMA"/>
    <property type="match status" value="1"/>
</dbReference>
<dbReference type="GO" id="GO:0005886">
    <property type="term" value="C:plasma membrane"/>
    <property type="evidence" value="ECO:0007669"/>
    <property type="project" value="TreeGrafter"/>
</dbReference>
<dbReference type="Gene3D" id="3.30.1680.10">
    <property type="entry name" value="ligand-binding face of the semaphorins, domain 2"/>
    <property type="match status" value="1"/>
</dbReference>
<organism evidence="12 13">
    <name type="scientific">Callorhinchus milii</name>
    <name type="common">Ghost shark</name>
    <dbReference type="NCBI Taxonomy" id="7868"/>
    <lineage>
        <taxon>Eukaryota</taxon>
        <taxon>Metazoa</taxon>
        <taxon>Chordata</taxon>
        <taxon>Craniata</taxon>
        <taxon>Vertebrata</taxon>
        <taxon>Chondrichthyes</taxon>
        <taxon>Holocephali</taxon>
        <taxon>Chimaeriformes</taxon>
        <taxon>Callorhinchidae</taxon>
        <taxon>Callorhinchus</taxon>
    </lineage>
</organism>
<evidence type="ECO:0000256" key="8">
    <source>
        <dbReference type="PROSITE-ProRule" id="PRU00352"/>
    </source>
</evidence>
<dbReference type="SMART" id="SM00423">
    <property type="entry name" value="PSI"/>
    <property type="match status" value="1"/>
</dbReference>
<dbReference type="PANTHER" id="PTHR11036">
    <property type="entry name" value="SEMAPHORIN"/>
    <property type="match status" value="1"/>
</dbReference>
<dbReference type="FunFam" id="2.60.40.10:FF:000030">
    <property type="entry name" value="Semaphorin 3F like"/>
    <property type="match status" value="1"/>
</dbReference>
<dbReference type="SMART" id="SM00409">
    <property type="entry name" value="IG"/>
    <property type="match status" value="1"/>
</dbReference>
<accession>A0A4W3GVN1</accession>
<dbReference type="GO" id="GO:0045499">
    <property type="term" value="F:chemorepellent activity"/>
    <property type="evidence" value="ECO:0007669"/>
    <property type="project" value="TreeGrafter"/>
</dbReference>
<dbReference type="InterPro" id="IPR027231">
    <property type="entry name" value="Semaphorin"/>
</dbReference>
<evidence type="ECO:0000256" key="6">
    <source>
        <dbReference type="ARBA" id="ARBA00023180"/>
    </source>
</evidence>
<dbReference type="InterPro" id="IPR036179">
    <property type="entry name" value="Ig-like_dom_sf"/>
</dbReference>
<evidence type="ECO:0000313" key="12">
    <source>
        <dbReference type="Ensembl" id="ENSCMIP00000001964.1"/>
    </source>
</evidence>
<feature type="domain" description="Ig-like" evidence="10">
    <location>
        <begin position="509"/>
        <end position="620"/>
    </location>
</feature>
<dbReference type="InterPro" id="IPR007110">
    <property type="entry name" value="Ig-like_dom"/>
</dbReference>
<comment type="caution">
    <text evidence="8">Lacks conserved residue(s) required for the propagation of feature annotation.</text>
</comment>
<dbReference type="STRING" id="7868.ENSCMIP00000001964"/>
<feature type="compositionally biased region" description="Basic residues" evidence="9">
    <location>
        <begin position="688"/>
        <end position="698"/>
    </location>
</feature>
<dbReference type="InterPro" id="IPR001627">
    <property type="entry name" value="Semap_dom"/>
</dbReference>
<keyword evidence="5" id="KW-1015">Disulfide bond</keyword>
<evidence type="ECO:0000259" key="11">
    <source>
        <dbReference type="PROSITE" id="PS51004"/>
    </source>
</evidence>
<dbReference type="PANTHER" id="PTHR11036:SF69">
    <property type="entry name" value="SEMA DOMAIN-CONTAINING PROTEIN"/>
    <property type="match status" value="1"/>
</dbReference>
<evidence type="ECO:0000313" key="13">
    <source>
        <dbReference type="Proteomes" id="UP000314986"/>
    </source>
</evidence>
<keyword evidence="3" id="KW-0964">Secreted</keyword>
<dbReference type="GO" id="GO:0005576">
    <property type="term" value="C:extracellular region"/>
    <property type="evidence" value="ECO:0007669"/>
    <property type="project" value="UniProtKB-SubCell"/>
</dbReference>
<dbReference type="Gene3D" id="2.60.40.10">
    <property type="entry name" value="Immunoglobulins"/>
    <property type="match status" value="1"/>
</dbReference>
<dbReference type="GO" id="GO:0001755">
    <property type="term" value="P:neural crest cell migration"/>
    <property type="evidence" value="ECO:0007669"/>
    <property type="project" value="TreeGrafter"/>
</dbReference>
<dbReference type="FunFam" id="3.30.1680.10:FF:000001">
    <property type="entry name" value="Semaphorin 3F like"/>
    <property type="match status" value="1"/>
</dbReference>
<dbReference type="GeneTree" id="ENSGT00940000156681"/>
<dbReference type="PROSITE" id="PS50835">
    <property type="entry name" value="IG_LIKE"/>
    <property type="match status" value="1"/>
</dbReference>
<feature type="domain" description="Sema" evidence="11">
    <location>
        <begin position="1"/>
        <end position="476"/>
    </location>
</feature>
<feature type="compositionally biased region" description="Basic and acidic residues" evidence="9">
    <location>
        <begin position="701"/>
        <end position="721"/>
    </location>
</feature>
<reference evidence="13" key="2">
    <citation type="journal article" date="2007" name="PLoS Biol.">
        <title>Survey sequencing and comparative analysis of the elephant shark (Callorhinchus milii) genome.</title>
        <authorList>
            <person name="Venkatesh B."/>
            <person name="Kirkness E.F."/>
            <person name="Loh Y.H."/>
            <person name="Halpern A.L."/>
            <person name="Lee A.P."/>
            <person name="Johnson J."/>
            <person name="Dandona N."/>
            <person name="Viswanathan L.D."/>
            <person name="Tay A."/>
            <person name="Venter J.C."/>
            <person name="Strausberg R.L."/>
            <person name="Brenner S."/>
        </authorList>
    </citation>
    <scope>NUCLEOTIDE SEQUENCE [LARGE SCALE GENOMIC DNA]</scope>
</reference>
<reference evidence="12" key="4">
    <citation type="submission" date="2025-08" db="UniProtKB">
        <authorList>
            <consortium name="Ensembl"/>
        </authorList>
    </citation>
    <scope>IDENTIFICATION</scope>
</reference>
<dbReference type="SUPFAM" id="SSF48726">
    <property type="entry name" value="Immunoglobulin"/>
    <property type="match status" value="1"/>
</dbReference>
<evidence type="ECO:0000256" key="4">
    <source>
        <dbReference type="ARBA" id="ARBA00022729"/>
    </source>
</evidence>
<keyword evidence="7" id="KW-0393">Immunoglobulin domain</keyword>
<dbReference type="InParanoid" id="A0A4W3GVN1"/>
<dbReference type="SUPFAM" id="SSF103575">
    <property type="entry name" value="Plexin repeat"/>
    <property type="match status" value="1"/>
</dbReference>
<evidence type="ECO:0000259" key="10">
    <source>
        <dbReference type="PROSITE" id="PS50835"/>
    </source>
</evidence>
<dbReference type="SUPFAM" id="SSF101912">
    <property type="entry name" value="Sema domain"/>
    <property type="match status" value="1"/>
</dbReference>
<dbReference type="SMART" id="SM00630">
    <property type="entry name" value="Sema"/>
    <property type="match status" value="1"/>
</dbReference>
<evidence type="ECO:0000256" key="9">
    <source>
        <dbReference type="SAM" id="MobiDB-lite"/>
    </source>
</evidence>
<comment type="similarity">
    <text evidence="2">Belongs to the semaphorin family.</text>
</comment>
<evidence type="ECO:0000256" key="5">
    <source>
        <dbReference type="ARBA" id="ARBA00023157"/>
    </source>
</evidence>
<protein>
    <submittedName>
        <fullName evidence="12">Semaphorin-3D-like</fullName>
    </submittedName>
</protein>
<dbReference type="GO" id="GO:0030335">
    <property type="term" value="P:positive regulation of cell migration"/>
    <property type="evidence" value="ECO:0007669"/>
    <property type="project" value="TreeGrafter"/>
</dbReference>
<dbReference type="Pfam" id="PF01403">
    <property type="entry name" value="Sema"/>
    <property type="match status" value="1"/>
</dbReference>
<dbReference type="GO" id="GO:0071526">
    <property type="term" value="P:semaphorin-plexin signaling pathway"/>
    <property type="evidence" value="ECO:0007669"/>
    <property type="project" value="TreeGrafter"/>
</dbReference>
<evidence type="ECO:0000256" key="7">
    <source>
        <dbReference type="ARBA" id="ARBA00023319"/>
    </source>
</evidence>
<dbReference type="Gene3D" id="2.130.10.10">
    <property type="entry name" value="YVTN repeat-like/Quinoprotein amine dehydrogenase"/>
    <property type="match status" value="1"/>
</dbReference>
<dbReference type="Proteomes" id="UP000314986">
    <property type="component" value="Unassembled WGS sequence"/>
</dbReference>
<keyword evidence="6" id="KW-0325">Glycoprotein</keyword>
<dbReference type="AlphaFoldDB" id="A0A4W3GVN1"/>
<dbReference type="InterPro" id="IPR013783">
    <property type="entry name" value="Ig-like_fold"/>
</dbReference>
<reference evidence="13" key="1">
    <citation type="journal article" date="2006" name="Science">
        <title>Ancient noncoding elements conserved in the human genome.</title>
        <authorList>
            <person name="Venkatesh B."/>
            <person name="Kirkness E.F."/>
            <person name="Loh Y.H."/>
            <person name="Halpern A.L."/>
            <person name="Lee A.P."/>
            <person name="Johnson J."/>
            <person name="Dandona N."/>
            <person name="Viswanathan L.D."/>
            <person name="Tay A."/>
            <person name="Venter J.C."/>
            <person name="Strausberg R.L."/>
            <person name="Brenner S."/>
        </authorList>
    </citation>
    <scope>NUCLEOTIDE SEQUENCE [LARGE SCALE GENOMIC DNA]</scope>
</reference>
<keyword evidence="13" id="KW-1185">Reference proteome</keyword>
<proteinExistence type="inferred from homology"/>
<dbReference type="FunFam" id="2.130.10.10:FF:000015">
    <property type="entry name" value="Semaphorin 3B"/>
    <property type="match status" value="1"/>
</dbReference>
<comment type="subcellular location">
    <subcellularLocation>
        <location evidence="1">Secreted</location>
    </subcellularLocation>
</comment>
<evidence type="ECO:0000256" key="2">
    <source>
        <dbReference type="ARBA" id="ARBA00009492"/>
    </source>
</evidence>
<name>A0A4W3GVN1_CALMI</name>
<dbReference type="InterPro" id="IPR036352">
    <property type="entry name" value="Semap_dom_sf"/>
</dbReference>
<dbReference type="InterPro" id="IPR003599">
    <property type="entry name" value="Ig_sub"/>
</dbReference>
<reference evidence="12" key="5">
    <citation type="submission" date="2025-09" db="UniProtKB">
        <authorList>
            <consortium name="Ensembl"/>
        </authorList>
    </citation>
    <scope>IDENTIFICATION</scope>
</reference>
<dbReference type="InterPro" id="IPR015943">
    <property type="entry name" value="WD40/YVTN_repeat-like_dom_sf"/>
</dbReference>
<dbReference type="GO" id="GO:0007411">
    <property type="term" value="P:axon guidance"/>
    <property type="evidence" value="ECO:0007669"/>
    <property type="project" value="TreeGrafter"/>
</dbReference>
<evidence type="ECO:0000256" key="3">
    <source>
        <dbReference type="ARBA" id="ARBA00022525"/>
    </source>
</evidence>
<dbReference type="CDD" id="cd05871">
    <property type="entry name" value="Ig_Sema3"/>
    <property type="match status" value="1"/>
</dbReference>
<dbReference type="Ensembl" id="ENSCMIT00000002038.1">
    <property type="protein sequence ID" value="ENSCMIP00000001964.1"/>
    <property type="gene ID" value="ENSCMIG00000001193.1"/>
</dbReference>
<sequence length="721" mass="83699">VIIKVLGLVSPFSQYQVFLLDEDRGRLLVGARDHIFFLPLDHTGQSPQQIHWPAPKEHVEHCVSTGKRIETECANFIRLLEPFNRTHVFACGTAAFHPLCAYYEMFLFQEPRFHLKPHSVESGLGKCPYSPHEHFAAVLTDGELYAGTSLDFMGMNHAVIRTAGHRSKQRYLKTEQDQQHWLNHPDFVGAYTISDTYNPDDDKVYFFLKEIAMETGNSNKAIYSRVARVCKNDTGGKHSLINRWTTFLKARLVCSVPGLGDTLDTFFDELEDMFVLQTRDEQNPLIYAVFTTSSSIFKGSAVCVYSMAKIRAVFNGPFAHKEGLDYRWVEYKGRIPYPRPGTCPSETYDPQYKSTKDYPDDVISFVRTHQLMWEAIRPVKHRPIFIKTNTQYKIQHIAVDRVAAEDGQYDVLFLGTDEGKIMKVITIPKENWETEEIVLEELSVTQQLSPILSMELSSKQQYLYVGTVDSVVQVSLHRCELYGKVCAECCLARDPYCAWDGYACSRYFPTSKRRARRQDVKHGDPMTQCWDLRDGVWFEDAEEKLLFGVETNSTLLECVPKSLQTAVKWFVQWTKTEHIEELKLDDHYITVDQGLLIHNLHKQDSGVYYCRAQEHSFSYTVGRYRLRVIDQEQMEGPWHKADEDEGRVREQSTSVRELRSRYKEYLQLLSSGPRLSMDEYCEQSWNREKRRQKPRNFKWKNTVDGRKSRIRRHPEALGKTD</sequence>
<evidence type="ECO:0000256" key="1">
    <source>
        <dbReference type="ARBA" id="ARBA00004613"/>
    </source>
</evidence>
<dbReference type="InterPro" id="IPR016201">
    <property type="entry name" value="PSI"/>
</dbReference>